<organism evidence="1 2">
    <name type="scientific">Syntrophus gentianae</name>
    <dbReference type="NCBI Taxonomy" id="43775"/>
    <lineage>
        <taxon>Bacteria</taxon>
        <taxon>Pseudomonadati</taxon>
        <taxon>Thermodesulfobacteriota</taxon>
        <taxon>Syntrophia</taxon>
        <taxon>Syntrophales</taxon>
        <taxon>Syntrophaceae</taxon>
        <taxon>Syntrophus</taxon>
    </lineage>
</organism>
<protein>
    <submittedName>
        <fullName evidence="1">Uncharacterized protein</fullName>
    </submittedName>
</protein>
<evidence type="ECO:0000313" key="2">
    <source>
        <dbReference type="Proteomes" id="UP000198744"/>
    </source>
</evidence>
<sequence>MEFSIKEVPQMVKVYRSLLFLVLSFVICTSPFLLSGCEEKAKEEKLNFNTEYQAVFMANGQVFFGKIENAGGAYPLLKEIYYIGRQADPEGKEVKSILIKRGNEWHGPEYMYINRQQIAVIEPVAPNSRVAQLIKEAKNAKPPVAPQQ</sequence>
<keyword evidence="2" id="KW-1185">Reference proteome</keyword>
<dbReference type="Proteomes" id="UP000198744">
    <property type="component" value="Unassembled WGS sequence"/>
</dbReference>
<dbReference type="AlphaFoldDB" id="A0A1H7YTC4"/>
<gene>
    <name evidence="1" type="ORF">SAMN04489760_1189</name>
</gene>
<evidence type="ECO:0000313" key="1">
    <source>
        <dbReference type="EMBL" id="SEM49223.1"/>
    </source>
</evidence>
<reference evidence="1 2" key="1">
    <citation type="submission" date="2016-10" db="EMBL/GenBank/DDBJ databases">
        <authorList>
            <person name="de Groot N.N."/>
        </authorList>
    </citation>
    <scope>NUCLEOTIDE SEQUENCE [LARGE SCALE GENOMIC DNA]</scope>
    <source>
        <strain evidence="1 2">DSM 8423</strain>
    </source>
</reference>
<accession>A0A1H7YTC4</accession>
<proteinExistence type="predicted"/>
<dbReference type="EMBL" id="FOBS01000018">
    <property type="protein sequence ID" value="SEM49223.1"/>
    <property type="molecule type" value="Genomic_DNA"/>
</dbReference>
<name>A0A1H7YTC4_9BACT</name>
<dbReference type="RefSeq" id="WP_093883918.1">
    <property type="nucleotide sequence ID" value="NZ_FOBS01000018.1"/>
</dbReference>